<dbReference type="Proteomes" id="UP001140087">
    <property type="component" value="Unassembled WGS sequence"/>
</dbReference>
<name>A0ACC1L0B5_9FUNG</name>
<feature type="non-terminal residue" evidence="1">
    <location>
        <position position="415"/>
    </location>
</feature>
<protein>
    <submittedName>
        <fullName evidence="1">Multiple RNA-binding domain-containing protein 1</fullName>
    </submittedName>
</protein>
<proteinExistence type="predicted"/>
<evidence type="ECO:0000313" key="1">
    <source>
        <dbReference type="EMBL" id="KAJ2797923.1"/>
    </source>
</evidence>
<accession>A0ACC1L0B5</accession>
<keyword evidence="2" id="KW-1185">Reference proteome</keyword>
<dbReference type="EMBL" id="JANBUN010001485">
    <property type="protein sequence ID" value="KAJ2797923.1"/>
    <property type="molecule type" value="Genomic_DNA"/>
</dbReference>
<reference evidence="1" key="1">
    <citation type="submission" date="2022-07" db="EMBL/GenBank/DDBJ databases">
        <title>Phylogenomic reconstructions and comparative analyses of Kickxellomycotina fungi.</title>
        <authorList>
            <person name="Reynolds N.K."/>
            <person name="Stajich J.E."/>
            <person name="Barry K."/>
            <person name="Grigoriev I.V."/>
            <person name="Crous P."/>
            <person name="Smith M.E."/>
        </authorList>
    </citation>
    <scope>NUCLEOTIDE SEQUENCE</scope>
    <source>
        <strain evidence="1">BCRC 34780</strain>
    </source>
</reference>
<comment type="caution">
    <text evidence="1">The sequence shown here is derived from an EMBL/GenBank/DDBJ whole genome shotgun (WGS) entry which is preliminary data.</text>
</comment>
<sequence>MSRIIVKNLPRHFTEQRFRSHFASKGEVTDVKLIYTKAGKFRRFGYIGYRTDEDAEAAQAYFNGTFIDTSRVEVEIAKPQGDASLPRAWSVYTEGTSLYNKTHEIKDAKKAAHDKPQQQQQRTTQTAIRTLYNELLRGKQDDPRFKEFLQIMAPRAKNRTWTNDDYSSWHTDELAAINGAVAARREQIESTAADSKTDAGEVEEEDANAEAPPAEQPASSAALSDMEWLRMHMSAKIDDGDDADGDAAAAATAGKPVAEKAAPEKAAVAPPSKADQKPDPAEAVAAAIAQIEETGRLFVRNLPYMATEDDLRSAFEKFGPLSEVHMPISKDTKRPKGFAYILFLMPEHAVKAYRALDNKVFLGRLLHVLPGKEKPQPREQADAHDGFKSGVKKERDAQKKALAGDSFNWNSLYMS</sequence>
<organism evidence="1 2">
    <name type="scientific">Coemansia helicoidea</name>
    <dbReference type="NCBI Taxonomy" id="1286919"/>
    <lineage>
        <taxon>Eukaryota</taxon>
        <taxon>Fungi</taxon>
        <taxon>Fungi incertae sedis</taxon>
        <taxon>Zoopagomycota</taxon>
        <taxon>Kickxellomycotina</taxon>
        <taxon>Kickxellomycetes</taxon>
        <taxon>Kickxellales</taxon>
        <taxon>Kickxellaceae</taxon>
        <taxon>Coemansia</taxon>
    </lineage>
</organism>
<gene>
    <name evidence="1" type="primary">MRD1_1</name>
    <name evidence="1" type="ORF">H4R21_004129</name>
</gene>
<evidence type="ECO:0000313" key="2">
    <source>
        <dbReference type="Proteomes" id="UP001140087"/>
    </source>
</evidence>